<feature type="signal peptide" evidence="7">
    <location>
        <begin position="1"/>
        <end position="30"/>
    </location>
</feature>
<reference evidence="9 10" key="1">
    <citation type="submission" date="2020-07" db="EMBL/GenBank/DDBJ databases">
        <title>Sequencing the genomes of 1000 actinobacteria strains.</title>
        <authorList>
            <person name="Klenk H.-P."/>
        </authorList>
    </citation>
    <scope>NUCLEOTIDE SEQUENCE [LARGE SCALE GENOMIC DNA]</scope>
    <source>
        <strain evidence="9 10">DSM 45927</strain>
    </source>
</reference>
<feature type="chain" id="PRO_5038350328" description="Beta-lactamase" evidence="7">
    <location>
        <begin position="31"/>
        <end position="314"/>
    </location>
</feature>
<feature type="region of interest" description="Disordered" evidence="6">
    <location>
        <begin position="187"/>
        <end position="207"/>
    </location>
</feature>
<evidence type="ECO:0000313" key="10">
    <source>
        <dbReference type="Proteomes" id="UP000575985"/>
    </source>
</evidence>
<proteinExistence type="inferred from homology"/>
<dbReference type="InterPro" id="IPR045155">
    <property type="entry name" value="Beta-lactam_cat"/>
</dbReference>
<dbReference type="InterPro" id="IPR000871">
    <property type="entry name" value="Beta-lactam_class-A"/>
</dbReference>
<keyword evidence="4 5" id="KW-0046">Antibiotic resistance</keyword>
<organism evidence="9 10">
    <name type="scientific">Streptomonospora nanhaiensis</name>
    <dbReference type="NCBI Taxonomy" id="1323731"/>
    <lineage>
        <taxon>Bacteria</taxon>
        <taxon>Bacillati</taxon>
        <taxon>Actinomycetota</taxon>
        <taxon>Actinomycetes</taxon>
        <taxon>Streptosporangiales</taxon>
        <taxon>Nocardiopsidaceae</taxon>
        <taxon>Streptomonospora</taxon>
    </lineage>
</organism>
<protein>
    <recommendedName>
        <fullName evidence="2 5">Beta-lactamase</fullName>
        <ecNumber evidence="2 5">3.5.2.6</ecNumber>
    </recommendedName>
</protein>
<dbReference type="PROSITE" id="PS00146">
    <property type="entry name" value="BETA_LACTAMASE_A"/>
    <property type="match status" value="1"/>
</dbReference>
<dbReference type="SUPFAM" id="SSF56601">
    <property type="entry name" value="beta-lactamase/transpeptidase-like"/>
    <property type="match status" value="1"/>
</dbReference>
<evidence type="ECO:0000256" key="7">
    <source>
        <dbReference type="SAM" id="SignalP"/>
    </source>
</evidence>
<dbReference type="GO" id="GO:0030655">
    <property type="term" value="P:beta-lactam antibiotic catabolic process"/>
    <property type="evidence" value="ECO:0007669"/>
    <property type="project" value="InterPro"/>
</dbReference>
<dbReference type="NCBIfam" id="NF033103">
    <property type="entry name" value="bla_class_A"/>
    <property type="match status" value="1"/>
</dbReference>
<evidence type="ECO:0000256" key="6">
    <source>
        <dbReference type="SAM" id="MobiDB-lite"/>
    </source>
</evidence>
<feature type="region of interest" description="Disordered" evidence="6">
    <location>
        <begin position="32"/>
        <end position="52"/>
    </location>
</feature>
<keyword evidence="3 5" id="KW-0378">Hydrolase</keyword>
<dbReference type="Proteomes" id="UP000575985">
    <property type="component" value="Unassembled WGS sequence"/>
</dbReference>
<gene>
    <name evidence="9" type="ORF">HNR12_005300</name>
</gene>
<evidence type="ECO:0000256" key="4">
    <source>
        <dbReference type="ARBA" id="ARBA00023251"/>
    </source>
</evidence>
<dbReference type="PANTHER" id="PTHR35333">
    <property type="entry name" value="BETA-LACTAMASE"/>
    <property type="match status" value="1"/>
</dbReference>
<accession>A0A853BVB0</accession>
<evidence type="ECO:0000313" key="9">
    <source>
        <dbReference type="EMBL" id="NYI99023.1"/>
    </source>
</evidence>
<sequence length="314" mass="32684">MSVGTPAEPVRALPAAAAALALLSVLGCGAPEPDASAAEESAPPSAAPLDPAAYTPDLEELEKEYDARLGVYALDTGTGREVAFNADERFAYASTHKAFSAGAVLEANTMAELEEEVPIEAADLLPDSHSPVVSEHVGSTMTLLEICDAAVRFSDNSAANLLFEELGGPEGLDAALEELGDDVTQVDRVEPDLSEGRPGDDRDTSTPEAMATTLRAYTLGDVLPEDKRALLVDMLKRSRTGDALIRAGVPEGWEVGDKTGTAGYGARNDIAVVWPEEGGDPIVMAIMTGQDDPEDEPQDALVAAAAEVVAGALR</sequence>
<dbReference type="EC" id="3.5.2.6" evidence="2 5"/>
<dbReference type="InterPro" id="IPR012338">
    <property type="entry name" value="Beta-lactam/transpept-like"/>
</dbReference>
<dbReference type="Pfam" id="PF13354">
    <property type="entry name" value="Beta-lactamase2"/>
    <property type="match status" value="1"/>
</dbReference>
<dbReference type="EMBL" id="JACCFO010000001">
    <property type="protein sequence ID" value="NYI99023.1"/>
    <property type="molecule type" value="Genomic_DNA"/>
</dbReference>
<evidence type="ECO:0000256" key="3">
    <source>
        <dbReference type="ARBA" id="ARBA00022801"/>
    </source>
</evidence>
<keyword evidence="7" id="KW-0732">Signal</keyword>
<dbReference type="GO" id="GO:0046677">
    <property type="term" value="P:response to antibiotic"/>
    <property type="evidence" value="ECO:0007669"/>
    <property type="project" value="UniProtKB-UniRule"/>
</dbReference>
<feature type="compositionally biased region" description="Basic and acidic residues" evidence="6">
    <location>
        <begin position="187"/>
        <end position="205"/>
    </location>
</feature>
<dbReference type="RefSeq" id="WP_179770073.1">
    <property type="nucleotide sequence ID" value="NZ_JACCFO010000001.1"/>
</dbReference>
<dbReference type="PRINTS" id="PR00118">
    <property type="entry name" value="BLACTAMASEA"/>
</dbReference>
<comment type="similarity">
    <text evidence="1 5">Belongs to the class-A beta-lactamase family.</text>
</comment>
<dbReference type="AlphaFoldDB" id="A0A853BVB0"/>
<evidence type="ECO:0000259" key="8">
    <source>
        <dbReference type="Pfam" id="PF13354"/>
    </source>
</evidence>
<comment type="caution">
    <text evidence="9">The sequence shown here is derived from an EMBL/GenBank/DDBJ whole genome shotgun (WGS) entry which is preliminary data.</text>
</comment>
<dbReference type="InterPro" id="IPR023650">
    <property type="entry name" value="Beta-lactam_class-A_AS"/>
</dbReference>
<evidence type="ECO:0000256" key="2">
    <source>
        <dbReference type="ARBA" id="ARBA00012865"/>
    </source>
</evidence>
<dbReference type="PANTHER" id="PTHR35333:SF3">
    <property type="entry name" value="BETA-LACTAMASE-TYPE TRANSPEPTIDASE FOLD CONTAINING PROTEIN"/>
    <property type="match status" value="1"/>
</dbReference>
<feature type="domain" description="Beta-lactamase class A catalytic" evidence="8">
    <location>
        <begin position="70"/>
        <end position="288"/>
    </location>
</feature>
<evidence type="ECO:0000256" key="1">
    <source>
        <dbReference type="ARBA" id="ARBA00009009"/>
    </source>
</evidence>
<comment type="catalytic activity">
    <reaction evidence="5">
        <text>a beta-lactam + H2O = a substituted beta-amino acid</text>
        <dbReference type="Rhea" id="RHEA:20401"/>
        <dbReference type="ChEBI" id="CHEBI:15377"/>
        <dbReference type="ChEBI" id="CHEBI:35627"/>
        <dbReference type="ChEBI" id="CHEBI:140347"/>
        <dbReference type="EC" id="3.5.2.6"/>
    </reaction>
</comment>
<name>A0A853BVB0_9ACTN</name>
<dbReference type="Gene3D" id="3.40.710.10">
    <property type="entry name" value="DD-peptidase/beta-lactamase superfamily"/>
    <property type="match status" value="1"/>
</dbReference>
<keyword evidence="10" id="KW-1185">Reference proteome</keyword>
<evidence type="ECO:0000256" key="5">
    <source>
        <dbReference type="RuleBase" id="RU361140"/>
    </source>
</evidence>
<dbReference type="GO" id="GO:0008800">
    <property type="term" value="F:beta-lactamase activity"/>
    <property type="evidence" value="ECO:0007669"/>
    <property type="project" value="UniProtKB-UniRule"/>
</dbReference>